<proteinExistence type="predicted"/>
<keyword evidence="1" id="KW-0812">Transmembrane</keyword>
<reference evidence="2 3" key="1">
    <citation type="submission" date="2019-03" db="EMBL/GenBank/DDBJ databases">
        <title>Genomics of glacier-inhabiting Cryobacterium strains.</title>
        <authorList>
            <person name="Liu Q."/>
            <person name="Xin Y.-H."/>
        </authorList>
    </citation>
    <scope>NUCLEOTIDE SEQUENCE [LARGE SCALE GENOMIC DNA]</scope>
    <source>
        <strain evidence="3">TMT1-22</strain>
    </source>
</reference>
<keyword evidence="1" id="KW-1133">Transmembrane helix</keyword>
<dbReference type="RefSeq" id="WP_134404320.1">
    <property type="nucleotide sequence ID" value="NZ_SOFY01000033.1"/>
</dbReference>
<name>A0AAQ2HFL9_9MICO</name>
<evidence type="ECO:0000313" key="3">
    <source>
        <dbReference type="Proteomes" id="UP000297403"/>
    </source>
</evidence>
<evidence type="ECO:0000256" key="1">
    <source>
        <dbReference type="SAM" id="Phobius"/>
    </source>
</evidence>
<accession>A0AAQ2HFL9</accession>
<feature type="transmembrane region" description="Helical" evidence="1">
    <location>
        <begin position="6"/>
        <end position="34"/>
    </location>
</feature>
<evidence type="ECO:0000313" key="2">
    <source>
        <dbReference type="EMBL" id="TFC48623.1"/>
    </source>
</evidence>
<dbReference type="Proteomes" id="UP000297403">
    <property type="component" value="Unassembled WGS sequence"/>
</dbReference>
<organism evidence="2 3">
    <name type="scientific">Cryobacterium shii</name>
    <dbReference type="NCBI Taxonomy" id="1259235"/>
    <lineage>
        <taxon>Bacteria</taxon>
        <taxon>Bacillati</taxon>
        <taxon>Actinomycetota</taxon>
        <taxon>Actinomycetes</taxon>
        <taxon>Micrococcales</taxon>
        <taxon>Microbacteriaceae</taxon>
        <taxon>Cryobacterium</taxon>
    </lineage>
</organism>
<sequence>MIKVLLASFVALIGLTMLPGGLGPLLVVPVWLIWEVSARVDRLRFSRDMQREWELLVDS</sequence>
<comment type="caution">
    <text evidence="2">The sequence shown here is derived from an EMBL/GenBank/DDBJ whole genome shotgun (WGS) entry which is preliminary data.</text>
</comment>
<dbReference type="AlphaFoldDB" id="A0AAQ2HFL9"/>
<protein>
    <submittedName>
        <fullName evidence="2">Uncharacterized protein</fullName>
    </submittedName>
</protein>
<keyword evidence="1" id="KW-0472">Membrane</keyword>
<keyword evidence="3" id="KW-1185">Reference proteome</keyword>
<dbReference type="EMBL" id="SOFY01000033">
    <property type="protein sequence ID" value="TFC48623.1"/>
    <property type="molecule type" value="Genomic_DNA"/>
</dbReference>
<gene>
    <name evidence="2" type="ORF">E3O49_07155</name>
</gene>